<feature type="region of interest" description="Disordered" evidence="1">
    <location>
        <begin position="34"/>
        <end position="76"/>
    </location>
</feature>
<accession>A0A1Y2H622</accession>
<proteinExistence type="predicted"/>
<name>A0A1Y2H622_9FUNG</name>
<dbReference type="EMBL" id="MCFL01000111">
    <property type="protein sequence ID" value="ORZ30000.1"/>
    <property type="molecule type" value="Genomic_DNA"/>
</dbReference>
<sequence>MSFPDRTSSLVGSAYTEPCISHYHSHASSILSTARSGAPSAHPSTGHVSRTNDVAAPPRKSSLGDGDTTLASPHLSKPLHLHPISLTTWGTGADPNQSSSPAVTRGFSIHSNSNHLKSPPPTATLSTIEHQAATEQDEQDDHHRTIIEQAVSAGDECPWSPTHSSVVFAPSAISTVHPQALASPQQLAPLSPLPPSFSPLPRADLERLCASLHSDALESRKIAQAATDHASAMDKKLDKLTVQVMRALKDAQRRERKDWKVLQAKAREADALRDRLGKVMAILSSVIPGLLDGNREGGHRGKAVESVER</sequence>
<evidence type="ECO:0000256" key="1">
    <source>
        <dbReference type="SAM" id="MobiDB-lite"/>
    </source>
</evidence>
<organism evidence="2 3">
    <name type="scientific">Catenaria anguillulae PL171</name>
    <dbReference type="NCBI Taxonomy" id="765915"/>
    <lineage>
        <taxon>Eukaryota</taxon>
        <taxon>Fungi</taxon>
        <taxon>Fungi incertae sedis</taxon>
        <taxon>Blastocladiomycota</taxon>
        <taxon>Blastocladiomycetes</taxon>
        <taxon>Blastocladiales</taxon>
        <taxon>Catenariaceae</taxon>
        <taxon>Catenaria</taxon>
    </lineage>
</organism>
<feature type="region of interest" description="Disordered" evidence="1">
    <location>
        <begin position="88"/>
        <end position="123"/>
    </location>
</feature>
<comment type="caution">
    <text evidence="2">The sequence shown here is derived from an EMBL/GenBank/DDBJ whole genome shotgun (WGS) entry which is preliminary data.</text>
</comment>
<feature type="compositionally biased region" description="Polar residues" evidence="1">
    <location>
        <begin position="42"/>
        <end position="52"/>
    </location>
</feature>
<feature type="compositionally biased region" description="Polar residues" evidence="1">
    <location>
        <begin position="88"/>
        <end position="102"/>
    </location>
</feature>
<evidence type="ECO:0000313" key="3">
    <source>
        <dbReference type="Proteomes" id="UP000193411"/>
    </source>
</evidence>
<protein>
    <submittedName>
        <fullName evidence="2">Uncharacterized protein</fullName>
    </submittedName>
</protein>
<evidence type="ECO:0000313" key="2">
    <source>
        <dbReference type="EMBL" id="ORZ30000.1"/>
    </source>
</evidence>
<keyword evidence="3" id="KW-1185">Reference proteome</keyword>
<gene>
    <name evidence="2" type="ORF">BCR44DRAFT_1517738</name>
</gene>
<reference evidence="2 3" key="1">
    <citation type="submission" date="2016-07" db="EMBL/GenBank/DDBJ databases">
        <title>Pervasive Adenine N6-methylation of Active Genes in Fungi.</title>
        <authorList>
            <consortium name="DOE Joint Genome Institute"/>
            <person name="Mondo S.J."/>
            <person name="Dannebaum R.O."/>
            <person name="Kuo R.C."/>
            <person name="Labutti K."/>
            <person name="Haridas S."/>
            <person name="Kuo A."/>
            <person name="Salamov A."/>
            <person name="Ahrendt S.R."/>
            <person name="Lipzen A."/>
            <person name="Sullivan W."/>
            <person name="Andreopoulos W.B."/>
            <person name="Clum A."/>
            <person name="Lindquist E."/>
            <person name="Daum C."/>
            <person name="Ramamoorthy G.K."/>
            <person name="Gryganskyi A."/>
            <person name="Culley D."/>
            <person name="Magnuson J.K."/>
            <person name="James T.Y."/>
            <person name="O'Malley M.A."/>
            <person name="Stajich J.E."/>
            <person name="Spatafora J.W."/>
            <person name="Visel A."/>
            <person name="Grigoriev I.V."/>
        </authorList>
    </citation>
    <scope>NUCLEOTIDE SEQUENCE [LARGE SCALE GENOMIC DNA]</scope>
    <source>
        <strain evidence="2 3">PL171</strain>
    </source>
</reference>
<dbReference type="AlphaFoldDB" id="A0A1Y2H622"/>
<dbReference type="Proteomes" id="UP000193411">
    <property type="component" value="Unassembled WGS sequence"/>
</dbReference>